<keyword evidence="2" id="KW-0812">Transmembrane</keyword>
<evidence type="ECO:0000313" key="3">
    <source>
        <dbReference type="EMBL" id="KAJ5239462.1"/>
    </source>
</evidence>
<keyword evidence="4" id="KW-1185">Reference proteome</keyword>
<feature type="transmembrane region" description="Helical" evidence="2">
    <location>
        <begin position="202"/>
        <end position="227"/>
    </location>
</feature>
<reference evidence="3" key="2">
    <citation type="journal article" date="2023" name="IMA Fungus">
        <title>Comparative genomic study of the Penicillium genus elucidates a diverse pangenome and 15 lateral gene transfer events.</title>
        <authorList>
            <person name="Petersen C."/>
            <person name="Sorensen T."/>
            <person name="Nielsen M.R."/>
            <person name="Sondergaard T.E."/>
            <person name="Sorensen J.L."/>
            <person name="Fitzpatrick D.A."/>
            <person name="Frisvad J.C."/>
            <person name="Nielsen K.L."/>
        </authorList>
    </citation>
    <scope>NUCLEOTIDE SEQUENCE</scope>
    <source>
        <strain evidence="3">IBT 19713</strain>
    </source>
</reference>
<reference evidence="3" key="1">
    <citation type="submission" date="2022-11" db="EMBL/GenBank/DDBJ databases">
        <authorList>
            <person name="Petersen C."/>
        </authorList>
    </citation>
    <scope>NUCLEOTIDE SEQUENCE</scope>
    <source>
        <strain evidence="3">IBT 19713</strain>
    </source>
</reference>
<comment type="caution">
    <text evidence="3">The sequence shown here is derived from an EMBL/GenBank/DDBJ whole genome shotgun (WGS) entry which is preliminary data.</text>
</comment>
<organism evidence="3 4">
    <name type="scientific">Penicillium chermesinum</name>
    <dbReference type="NCBI Taxonomy" id="63820"/>
    <lineage>
        <taxon>Eukaryota</taxon>
        <taxon>Fungi</taxon>
        <taxon>Dikarya</taxon>
        <taxon>Ascomycota</taxon>
        <taxon>Pezizomycotina</taxon>
        <taxon>Eurotiomycetes</taxon>
        <taxon>Eurotiomycetidae</taxon>
        <taxon>Eurotiales</taxon>
        <taxon>Aspergillaceae</taxon>
        <taxon>Penicillium</taxon>
    </lineage>
</organism>
<feature type="transmembrane region" description="Helical" evidence="2">
    <location>
        <begin position="92"/>
        <end position="113"/>
    </location>
</feature>
<keyword evidence="2" id="KW-1133">Transmembrane helix</keyword>
<evidence type="ECO:0000313" key="4">
    <source>
        <dbReference type="Proteomes" id="UP001150941"/>
    </source>
</evidence>
<dbReference type="InterPro" id="IPR021840">
    <property type="entry name" value="DUF3433"/>
</dbReference>
<dbReference type="Pfam" id="PF11915">
    <property type="entry name" value="DUF3433"/>
    <property type="match status" value="1"/>
</dbReference>
<name>A0A9W9P7Y3_9EURO</name>
<dbReference type="AlphaFoldDB" id="A0A9W9P7Y3"/>
<dbReference type="RefSeq" id="XP_058332381.1">
    <property type="nucleotide sequence ID" value="XM_058473378.1"/>
</dbReference>
<sequence>MDTRQYNTAEDRGLLGRNPLFLHHVRSSRSVSSSGTYHEDRDNSSVSSLGPNEGQPLDQPLEVNGGFSDVDIDPQASKPETARWAPYTFSPYFLGTLSIVALGLCLTTFLLWWRSSTNNGLGPDDGSSAVLFGWRYSPTLITVIYIQLTSMLFNDVKRTEPFARLARPEGATASTSILHTPGPWWVALYDGFAKKKNGSRSWILICASFVNIIGFLAISPLSSAYLYSEKVHILKPTDFFQLSPSAQSPLPLDQDRTTNFRAIANLLQNVSTSPWITDDYTILPFWPASSPKPINTLPTSPSETWKGQTTMFKSELSCTKMKLEAEANSSYSFQEHTSAEPAVSMMWSAPNGCKYGMEVSYPLFENGGGSWSNASSFLYAEDLTVLTGQVSSRVNSTAACDGHELLMVTDPWTTVEGTFTAQLCETKYYMANITASVALAGTSRR</sequence>
<dbReference type="PANTHER" id="PTHR37544">
    <property type="entry name" value="SPRAY-RELATED"/>
    <property type="match status" value="1"/>
</dbReference>
<accession>A0A9W9P7Y3</accession>
<feature type="region of interest" description="Disordered" evidence="1">
    <location>
        <begin position="31"/>
        <end position="72"/>
    </location>
</feature>
<dbReference type="OrthoDB" id="3248909at2759"/>
<dbReference type="EMBL" id="JAPQKS010000003">
    <property type="protein sequence ID" value="KAJ5239462.1"/>
    <property type="molecule type" value="Genomic_DNA"/>
</dbReference>
<protein>
    <submittedName>
        <fullName evidence="3">Uncharacterized protein</fullName>
    </submittedName>
</protein>
<evidence type="ECO:0000256" key="2">
    <source>
        <dbReference type="SAM" id="Phobius"/>
    </source>
</evidence>
<dbReference type="PANTHER" id="PTHR37544:SF3">
    <property type="entry name" value="SPRAY"/>
    <property type="match status" value="1"/>
</dbReference>
<dbReference type="GeneID" id="83200681"/>
<feature type="transmembrane region" description="Helical" evidence="2">
    <location>
        <begin position="133"/>
        <end position="154"/>
    </location>
</feature>
<gene>
    <name evidence="3" type="ORF">N7468_004081</name>
</gene>
<dbReference type="Proteomes" id="UP001150941">
    <property type="component" value="Unassembled WGS sequence"/>
</dbReference>
<keyword evidence="2" id="KW-0472">Membrane</keyword>
<evidence type="ECO:0000256" key="1">
    <source>
        <dbReference type="SAM" id="MobiDB-lite"/>
    </source>
</evidence>
<proteinExistence type="predicted"/>